<evidence type="ECO:0000256" key="1">
    <source>
        <dbReference type="SAM" id="Phobius"/>
    </source>
</evidence>
<dbReference type="Proteomes" id="UP000465360">
    <property type="component" value="Unassembled WGS sequence"/>
</dbReference>
<feature type="transmembrane region" description="Helical" evidence="1">
    <location>
        <begin position="92"/>
        <end position="114"/>
    </location>
</feature>
<keyword evidence="3" id="KW-1185">Reference proteome</keyword>
<feature type="transmembrane region" description="Helical" evidence="1">
    <location>
        <begin position="18"/>
        <end position="38"/>
    </location>
</feature>
<keyword evidence="1" id="KW-0812">Transmembrane</keyword>
<organism evidence="2 3">
    <name type="scientific">Mycobacterium bourgelatii</name>
    <dbReference type="NCBI Taxonomy" id="1273442"/>
    <lineage>
        <taxon>Bacteria</taxon>
        <taxon>Bacillati</taxon>
        <taxon>Actinomycetota</taxon>
        <taxon>Actinomycetes</taxon>
        <taxon>Mycobacteriales</taxon>
        <taxon>Mycobacteriaceae</taxon>
        <taxon>Mycobacterium</taxon>
    </lineage>
</organism>
<evidence type="ECO:0008006" key="4">
    <source>
        <dbReference type="Google" id="ProtNLM"/>
    </source>
</evidence>
<dbReference type="RefSeq" id="WP_163714202.1">
    <property type="nucleotide sequence ID" value="NZ_BLKZ01000001.1"/>
</dbReference>
<feature type="transmembrane region" description="Helical" evidence="1">
    <location>
        <begin position="58"/>
        <end position="80"/>
    </location>
</feature>
<reference evidence="2 3" key="1">
    <citation type="journal article" date="2019" name="Emerg. Microbes Infect.">
        <title>Comprehensive subspecies identification of 175 nontuberculous mycobacteria species based on 7547 genomic profiles.</title>
        <authorList>
            <person name="Matsumoto Y."/>
            <person name="Kinjo T."/>
            <person name="Motooka D."/>
            <person name="Nabeya D."/>
            <person name="Jung N."/>
            <person name="Uechi K."/>
            <person name="Horii T."/>
            <person name="Iida T."/>
            <person name="Fujita J."/>
            <person name="Nakamura S."/>
        </authorList>
    </citation>
    <scope>NUCLEOTIDE SEQUENCE [LARGE SCALE GENOMIC DNA]</scope>
    <source>
        <strain evidence="2 3">JCM 30725</strain>
    </source>
</reference>
<gene>
    <name evidence="2" type="ORF">MBOU_33300</name>
</gene>
<protein>
    <recommendedName>
        <fullName evidence="4">DUF2834 domain-containing protein</fullName>
    </recommendedName>
</protein>
<keyword evidence="1" id="KW-0472">Membrane</keyword>
<keyword evidence="1" id="KW-1133">Transmembrane helix</keyword>
<dbReference type="Pfam" id="PF11196">
    <property type="entry name" value="DUF2834"/>
    <property type="match status" value="1"/>
</dbReference>
<evidence type="ECO:0000313" key="2">
    <source>
        <dbReference type="EMBL" id="GFG91288.1"/>
    </source>
</evidence>
<sequence length="131" mass="14360">MTTADHDQASSLPTSRKILCAVYGAVAVAAFVATWSHVGPYLQSPADFFVTFWRDTQANSATKFITADALFLGLAAAILMVVEARKHGVRFVWAYIVAAYFIGISVIFPLFLIARELRMSRATDRPPVHPA</sequence>
<accession>A0A7I9YRJ7</accession>
<dbReference type="AlphaFoldDB" id="A0A7I9YRJ7"/>
<name>A0A7I9YRJ7_MYCBU</name>
<proteinExistence type="predicted"/>
<evidence type="ECO:0000313" key="3">
    <source>
        <dbReference type="Proteomes" id="UP000465360"/>
    </source>
</evidence>
<comment type="caution">
    <text evidence="2">The sequence shown here is derived from an EMBL/GenBank/DDBJ whole genome shotgun (WGS) entry which is preliminary data.</text>
</comment>
<dbReference type="EMBL" id="BLKZ01000001">
    <property type="protein sequence ID" value="GFG91288.1"/>
    <property type="molecule type" value="Genomic_DNA"/>
</dbReference>
<dbReference type="InterPro" id="IPR021362">
    <property type="entry name" value="DUF2834"/>
</dbReference>